<keyword evidence="5" id="KW-1185">Reference proteome</keyword>
<dbReference type="SUPFAM" id="SSF51735">
    <property type="entry name" value="NAD(P)-binding Rossmann-fold domains"/>
    <property type="match status" value="1"/>
</dbReference>
<accession>A0ABV6YUN7</accession>
<feature type="domain" description="Glycerol-3-phosphate dehydrogenase NAD-dependent N-terminal" evidence="2">
    <location>
        <begin position="4"/>
        <end position="105"/>
    </location>
</feature>
<dbReference type="EMBL" id="JBHPBY010000066">
    <property type="protein sequence ID" value="MFC1849922.1"/>
    <property type="molecule type" value="Genomic_DNA"/>
</dbReference>
<comment type="caution">
    <text evidence="4">The sequence shown here is derived from an EMBL/GenBank/DDBJ whole genome shotgun (WGS) entry which is preliminary data.</text>
</comment>
<feature type="domain" description="Opine dehydrogenase" evidence="3">
    <location>
        <begin position="187"/>
        <end position="334"/>
    </location>
</feature>
<dbReference type="InterPro" id="IPR011128">
    <property type="entry name" value="G3P_DH_NAD-dep_N"/>
</dbReference>
<proteinExistence type="predicted"/>
<dbReference type="Gene3D" id="1.10.1040.10">
    <property type="entry name" value="N-(1-d-carboxylethyl)-l-norvaline Dehydrogenase, domain 2"/>
    <property type="match status" value="1"/>
</dbReference>
<protein>
    <submittedName>
        <fullName evidence="4">NAD/NADP octopine/nopaline dehydrogenase family protein</fullName>
    </submittedName>
</protein>
<dbReference type="InterPro" id="IPR051729">
    <property type="entry name" value="Opine/Lysopine_DH"/>
</dbReference>
<dbReference type="Pfam" id="PF01210">
    <property type="entry name" value="NAD_Gly3P_dh_N"/>
    <property type="match status" value="1"/>
</dbReference>
<name>A0ABV6YUN7_UNCC1</name>
<reference evidence="4 5" key="1">
    <citation type="submission" date="2024-09" db="EMBL/GenBank/DDBJ databases">
        <title>Laminarin stimulates single cell rates of sulfate reduction while oxygen inhibits transcriptomic activity in coastal marine sediment.</title>
        <authorList>
            <person name="Lindsay M."/>
            <person name="Orcutt B."/>
            <person name="Emerson D."/>
            <person name="Stepanauskas R."/>
            <person name="D'Angelo T."/>
        </authorList>
    </citation>
    <scope>NUCLEOTIDE SEQUENCE [LARGE SCALE GENOMIC DNA]</scope>
    <source>
        <strain evidence="4">SAG AM-311-K15</strain>
    </source>
</reference>
<dbReference type="Pfam" id="PF02317">
    <property type="entry name" value="Octopine_DH"/>
    <property type="match status" value="1"/>
</dbReference>
<sequence>MRKFAVIGAGNAGSTLAAHLKLLGQEVSIYDVVESQLAPIIKNDNTVNLTGNIEVSGPAKIDLVTMDLAEAIAGAELIICTTPAHVHKFVAKDLAGCAQSGQILMLNPGRTGGVLEVRKVLQEQNCQADILVVESQSILYACRREEATIKVFGVKNRIPCAGQPEAEINRFFEIIQTVFPQFVPAEHGIWTTSLDNIGMLFHPTPTIMNLGRMESGLVFDYYIDGFSPTIAHMVEKLDAERLQVAAAIGIKLPTVVEWLETNYNAVGDDLYQALQNNDSYRGIRAPVLKGREAKLGLRYVIEDVPSGLVPFSELGKKFGVPTPAMDTIINLANILFETDFRAKGRNLAQLGLDTMTVEDIRKL</sequence>
<evidence type="ECO:0000313" key="4">
    <source>
        <dbReference type="EMBL" id="MFC1849922.1"/>
    </source>
</evidence>
<evidence type="ECO:0000256" key="1">
    <source>
        <dbReference type="ARBA" id="ARBA00023002"/>
    </source>
</evidence>
<dbReference type="SUPFAM" id="SSF48179">
    <property type="entry name" value="6-phosphogluconate dehydrogenase C-terminal domain-like"/>
    <property type="match status" value="1"/>
</dbReference>
<gene>
    <name evidence="4" type="ORF">ACFL27_06905</name>
</gene>
<dbReference type="InterPro" id="IPR008927">
    <property type="entry name" value="6-PGluconate_DH-like_C_sf"/>
</dbReference>
<dbReference type="Proteomes" id="UP001594351">
    <property type="component" value="Unassembled WGS sequence"/>
</dbReference>
<evidence type="ECO:0000259" key="3">
    <source>
        <dbReference type="Pfam" id="PF02317"/>
    </source>
</evidence>
<keyword evidence="1" id="KW-0560">Oxidoreductase</keyword>
<dbReference type="PANTHER" id="PTHR38015">
    <property type="entry name" value="BLR6086 PROTEIN"/>
    <property type="match status" value="1"/>
</dbReference>
<dbReference type="InterPro" id="IPR003421">
    <property type="entry name" value="Opine_DH"/>
</dbReference>
<dbReference type="InterPro" id="IPR036291">
    <property type="entry name" value="NAD(P)-bd_dom_sf"/>
</dbReference>
<evidence type="ECO:0000259" key="2">
    <source>
        <dbReference type="Pfam" id="PF01210"/>
    </source>
</evidence>
<dbReference type="PANTHER" id="PTHR38015:SF1">
    <property type="entry name" value="OPINE DEHYDROGENASE DOMAIN-CONTAINING PROTEIN"/>
    <property type="match status" value="1"/>
</dbReference>
<organism evidence="4 5">
    <name type="scientific">candidate division CSSED10-310 bacterium</name>
    <dbReference type="NCBI Taxonomy" id="2855610"/>
    <lineage>
        <taxon>Bacteria</taxon>
        <taxon>Bacteria division CSSED10-310</taxon>
    </lineage>
</organism>
<evidence type="ECO:0000313" key="5">
    <source>
        <dbReference type="Proteomes" id="UP001594351"/>
    </source>
</evidence>
<dbReference type="InterPro" id="IPR013328">
    <property type="entry name" value="6PGD_dom2"/>
</dbReference>
<dbReference type="Gene3D" id="3.40.50.720">
    <property type="entry name" value="NAD(P)-binding Rossmann-like Domain"/>
    <property type="match status" value="1"/>
</dbReference>